<feature type="domain" description="BTB" evidence="1">
    <location>
        <begin position="248"/>
        <end position="329"/>
    </location>
</feature>
<evidence type="ECO:0000259" key="1">
    <source>
        <dbReference type="PROSITE" id="PS50097"/>
    </source>
</evidence>
<dbReference type="EMBL" id="UZAG01015420">
    <property type="protein sequence ID" value="VDO20019.1"/>
    <property type="molecule type" value="Genomic_DNA"/>
</dbReference>
<dbReference type="InterPro" id="IPR011333">
    <property type="entry name" value="SKP1/BTB/POZ_sf"/>
</dbReference>
<gene>
    <name evidence="2" type="ORF">BTMF_LOCUS5759</name>
</gene>
<evidence type="ECO:0000313" key="4">
    <source>
        <dbReference type="WBParaSite" id="BTMF_0000742601-mRNA-1"/>
    </source>
</evidence>
<organism evidence="4">
    <name type="scientific">Brugia timori</name>
    <dbReference type="NCBI Taxonomy" id="42155"/>
    <lineage>
        <taxon>Eukaryota</taxon>
        <taxon>Metazoa</taxon>
        <taxon>Ecdysozoa</taxon>
        <taxon>Nematoda</taxon>
        <taxon>Chromadorea</taxon>
        <taxon>Rhabditida</taxon>
        <taxon>Spirurina</taxon>
        <taxon>Spiruromorpha</taxon>
        <taxon>Filarioidea</taxon>
        <taxon>Onchocercidae</taxon>
        <taxon>Brugia</taxon>
    </lineage>
</organism>
<dbReference type="InterPro" id="IPR042345">
    <property type="entry name" value="Btbd7"/>
</dbReference>
<dbReference type="Gene3D" id="3.30.710.10">
    <property type="entry name" value="Potassium Channel Kv1.1, Chain A"/>
    <property type="match status" value="2"/>
</dbReference>
<dbReference type="Proteomes" id="UP000280834">
    <property type="component" value="Unassembled WGS sequence"/>
</dbReference>
<dbReference type="Pfam" id="PF00651">
    <property type="entry name" value="BTB"/>
    <property type="match status" value="1"/>
</dbReference>
<reference evidence="4" key="1">
    <citation type="submission" date="2017-02" db="UniProtKB">
        <authorList>
            <consortium name="WormBaseParasite"/>
        </authorList>
    </citation>
    <scope>IDENTIFICATION</scope>
</reference>
<dbReference type="GO" id="GO:0061138">
    <property type="term" value="P:morphogenesis of a branching epithelium"/>
    <property type="evidence" value="ECO:0007669"/>
    <property type="project" value="InterPro"/>
</dbReference>
<dbReference type="Gene3D" id="1.25.40.420">
    <property type="match status" value="1"/>
</dbReference>
<dbReference type="Pfam" id="PF07707">
    <property type="entry name" value="BACK"/>
    <property type="match status" value="1"/>
</dbReference>
<name>A0A0R3QJC7_9BILA</name>
<protein>
    <submittedName>
        <fullName evidence="4">BTB domain-containing protein</fullName>
    </submittedName>
</protein>
<accession>A0A0R3QJC7</accession>
<dbReference type="WBParaSite" id="BTMF_0000742601-mRNA-1">
    <property type="protein sequence ID" value="BTMF_0000742601-mRNA-1"/>
    <property type="gene ID" value="BTMF_0000742601"/>
</dbReference>
<evidence type="ECO:0000313" key="3">
    <source>
        <dbReference type="Proteomes" id="UP000280834"/>
    </source>
</evidence>
<dbReference type="InterPro" id="IPR000210">
    <property type="entry name" value="BTB/POZ_dom"/>
</dbReference>
<dbReference type="InterPro" id="IPR011705">
    <property type="entry name" value="BACK"/>
</dbReference>
<dbReference type="SUPFAM" id="SSF54695">
    <property type="entry name" value="POZ domain"/>
    <property type="match status" value="2"/>
</dbReference>
<sequence>MRHQAVSLVSFDFRKNVNEESMGALSSSVRKEFSPDWIAPTSRSKGDSIRRNRLTSIIHNKCFIEKLKIFGWRQKYRQISREDQRAFCDLISHWTSTELVALLTEMESACRVRELISMAEETRPGTSVLATDLLNAWKNEIVSDCFVTHKGFRYAAHSFILQARCRYFSDFWNSLVTQQSDDAKLEILFMNNSISSATFQAMLYYIYSGEYDKSLSDFDQQSFNDILQRYGCGSSLSSDLMAVDSQKCDCTLIFTMGNREGSHSENCDYRIKCSGAILAARSSYLRSVIEKRILCGEELKIVINEHLFPRIYARIILDAIYTDRLDLNKMPDGCQVSVSSLSEVQAIASGQRHLAPLRHAIDIFHIAQFLNLPYLIHELINLNPLRLSVDCTRNSCPAFFLACEDIIVAQISIETVGSLWNWACEPGGSAYVRRHCIAFLCADFSRICSSHLLFELEEDLLKDCLLSDYVQCVEVKILETVIRWGEHQLMRRMEEREPNLIANTAHSISRKGIRRSDLNDVELKSILSNLLPLVRIDYILPPFHQSLNAAYKRGLLDSSPHMDLLGQRYPDSRSPDVNPDAHWFDHSVPRRHAAGPRLLLPYIVEVRKQLRRLCRSGENVSYTLQQKTSQADELQIFVNNLSPETVPESLRLKIEKRVKELAEDDLLKKVTCCGCSYHLELAIEQIRLHVLRELNIGEKCVEVLCINSASKQNLLPYYYCSQPTVTTVNIDVSLSFTALSNYGIFLFILIY</sequence>
<dbReference type="PROSITE" id="PS50097">
    <property type="entry name" value="BTB"/>
    <property type="match status" value="2"/>
</dbReference>
<dbReference type="STRING" id="42155.A0A0R3QJC7"/>
<feature type="domain" description="BTB" evidence="1">
    <location>
        <begin position="143"/>
        <end position="215"/>
    </location>
</feature>
<evidence type="ECO:0000313" key="2">
    <source>
        <dbReference type="EMBL" id="VDO20019.1"/>
    </source>
</evidence>
<dbReference type="AlphaFoldDB" id="A0A0R3QJC7"/>
<reference evidence="2 3" key="2">
    <citation type="submission" date="2018-11" db="EMBL/GenBank/DDBJ databases">
        <authorList>
            <consortium name="Pathogen Informatics"/>
        </authorList>
    </citation>
    <scope>NUCLEOTIDE SEQUENCE [LARGE SCALE GENOMIC DNA]</scope>
</reference>
<keyword evidence="3" id="KW-1185">Reference proteome</keyword>
<dbReference type="PANTHER" id="PTHR16064">
    <property type="entry name" value="BTB POZ DOMAIN CONTAINING 7"/>
    <property type="match status" value="1"/>
</dbReference>
<dbReference type="PANTHER" id="PTHR16064:SF3">
    <property type="entry name" value="BTB_POZ DOMAIN-CONTAINING PROTEIN 7"/>
    <property type="match status" value="1"/>
</dbReference>
<proteinExistence type="predicted"/>